<dbReference type="InterPro" id="IPR056932">
    <property type="entry name" value="TPR_ESP1_2nd"/>
</dbReference>
<dbReference type="GO" id="GO:0006508">
    <property type="term" value="P:proteolysis"/>
    <property type="evidence" value="ECO:0007669"/>
    <property type="project" value="InterPro"/>
</dbReference>
<dbReference type="Proteomes" id="UP000541444">
    <property type="component" value="Unassembled WGS sequence"/>
</dbReference>
<protein>
    <recommendedName>
        <fullName evidence="1">Separase-like second TPR repeats region domain-containing protein</fullName>
    </recommendedName>
</protein>
<evidence type="ECO:0000259" key="1">
    <source>
        <dbReference type="Pfam" id="PF25113"/>
    </source>
</evidence>
<dbReference type="PANTHER" id="PTHR12792:SF0">
    <property type="entry name" value="SEPARIN"/>
    <property type="match status" value="1"/>
</dbReference>
<dbReference type="PANTHER" id="PTHR12792">
    <property type="entry name" value="EXTRA SPINDLE POLES 1-RELATED"/>
    <property type="match status" value="1"/>
</dbReference>
<dbReference type="AlphaFoldDB" id="A0A7J7KW70"/>
<dbReference type="GO" id="GO:0072686">
    <property type="term" value="C:mitotic spindle"/>
    <property type="evidence" value="ECO:0007669"/>
    <property type="project" value="TreeGrafter"/>
</dbReference>
<reference evidence="2 3" key="1">
    <citation type="journal article" date="2020" name="IScience">
        <title>Genome Sequencing of the Endangered Kingdonia uniflora (Circaeasteraceae, Ranunculales) Reveals Potential Mechanisms of Evolutionary Specialization.</title>
        <authorList>
            <person name="Sun Y."/>
            <person name="Deng T."/>
            <person name="Zhang A."/>
            <person name="Moore M.J."/>
            <person name="Landis J.B."/>
            <person name="Lin N."/>
            <person name="Zhang H."/>
            <person name="Zhang X."/>
            <person name="Huang J."/>
            <person name="Zhang X."/>
            <person name="Sun H."/>
            <person name="Wang H."/>
        </authorList>
    </citation>
    <scope>NUCLEOTIDE SEQUENCE [LARGE SCALE GENOMIC DNA]</scope>
    <source>
        <strain evidence="2">TB1705</strain>
        <tissue evidence="2">Leaf</tissue>
    </source>
</reference>
<accession>A0A7J7KW70</accession>
<proteinExistence type="predicted"/>
<evidence type="ECO:0000313" key="3">
    <source>
        <dbReference type="Proteomes" id="UP000541444"/>
    </source>
</evidence>
<organism evidence="2 3">
    <name type="scientific">Kingdonia uniflora</name>
    <dbReference type="NCBI Taxonomy" id="39325"/>
    <lineage>
        <taxon>Eukaryota</taxon>
        <taxon>Viridiplantae</taxon>
        <taxon>Streptophyta</taxon>
        <taxon>Embryophyta</taxon>
        <taxon>Tracheophyta</taxon>
        <taxon>Spermatophyta</taxon>
        <taxon>Magnoliopsida</taxon>
        <taxon>Ranunculales</taxon>
        <taxon>Circaeasteraceae</taxon>
        <taxon>Kingdonia</taxon>
    </lineage>
</organism>
<feature type="domain" description="Separase-like second TPR repeats region" evidence="1">
    <location>
        <begin position="169"/>
        <end position="306"/>
    </location>
</feature>
<dbReference type="GO" id="GO:0005737">
    <property type="term" value="C:cytoplasm"/>
    <property type="evidence" value="ECO:0007669"/>
    <property type="project" value="TreeGrafter"/>
</dbReference>
<evidence type="ECO:0000313" key="2">
    <source>
        <dbReference type="EMBL" id="KAF6134613.1"/>
    </source>
</evidence>
<gene>
    <name evidence="2" type="ORF">GIB67_025728</name>
</gene>
<keyword evidence="3" id="KW-1185">Reference proteome</keyword>
<dbReference type="GO" id="GO:0051307">
    <property type="term" value="P:meiotic chromosome separation"/>
    <property type="evidence" value="ECO:0007669"/>
    <property type="project" value="TreeGrafter"/>
</dbReference>
<dbReference type="GO" id="GO:0004197">
    <property type="term" value="F:cysteine-type endopeptidase activity"/>
    <property type="evidence" value="ECO:0007669"/>
    <property type="project" value="InterPro"/>
</dbReference>
<sequence>MPRGRPATKKPILAQDVARISDKLDKLFEAFGNGAFFPSPQPPLLSILEKSSLEGNTTARSDKLNNPFVSLVIEAKTCDVEKIGVQPKANGWATVTTDQPRGETSCGADLLAMLCMKAFKEYLKSPDKDECLKFADKIFKLLRSQWAHRSSLVAQALKRLLVPLECACKDLAPINSIVGLYAAGVHFRDTGYPSSHSHNPISESSKAVSAITFFLDNGENFQNLPFILDCLRSYFHISSKEDSCLAPICVEADARNLSCPSIETNLECSVACKNKKIMISLSSYLNALAFFCDPLPASVNKAFKHILPEKESAVHACKLNYVLNVFYQFCTVFSFSPERDRGKLPPSLLVQVSISAFIISLKTGESIQRSVDCIVFIISREWIELEQKAYLLRFINNIGAFLCNNNQEELVIVISFDISKTLPILIIMLSSTPDDSKRPQSLIAEDITNSDQWSNQILNTITSKTYTQLRISEVIMEMLQDFLSKL</sequence>
<comment type="caution">
    <text evidence="2">The sequence shown here is derived from an EMBL/GenBank/DDBJ whole genome shotgun (WGS) entry which is preliminary data.</text>
</comment>
<name>A0A7J7KW70_9MAGN</name>
<dbReference type="Pfam" id="PF25113">
    <property type="entry name" value="TPR_ESP1_2nd"/>
    <property type="match status" value="1"/>
</dbReference>
<dbReference type="OrthoDB" id="10255632at2759"/>
<dbReference type="InterPro" id="IPR005314">
    <property type="entry name" value="Peptidase_C50"/>
</dbReference>
<dbReference type="EMBL" id="JACGCM010002833">
    <property type="protein sequence ID" value="KAF6134613.1"/>
    <property type="molecule type" value="Genomic_DNA"/>
</dbReference>
<dbReference type="GO" id="GO:0005634">
    <property type="term" value="C:nucleus"/>
    <property type="evidence" value="ECO:0007669"/>
    <property type="project" value="InterPro"/>
</dbReference>